<dbReference type="KEGG" id="pry:Prubr_34710"/>
<dbReference type="PROSITE" id="PS50928">
    <property type="entry name" value="ABC_TM1"/>
    <property type="match status" value="1"/>
</dbReference>
<feature type="region of interest" description="Disordered" evidence="8">
    <location>
        <begin position="1"/>
        <end position="20"/>
    </location>
</feature>
<evidence type="ECO:0000259" key="9">
    <source>
        <dbReference type="PROSITE" id="PS50928"/>
    </source>
</evidence>
<comment type="subcellular location">
    <subcellularLocation>
        <location evidence="1 7">Cell membrane</location>
        <topology evidence="1 7">Multi-pass membrane protein</topology>
    </subcellularLocation>
</comment>
<evidence type="ECO:0000256" key="3">
    <source>
        <dbReference type="ARBA" id="ARBA00022475"/>
    </source>
</evidence>
<evidence type="ECO:0000313" key="11">
    <source>
        <dbReference type="Proteomes" id="UP000680866"/>
    </source>
</evidence>
<evidence type="ECO:0000256" key="8">
    <source>
        <dbReference type="SAM" id="MobiDB-lite"/>
    </source>
</evidence>
<dbReference type="InterPro" id="IPR035906">
    <property type="entry name" value="MetI-like_sf"/>
</dbReference>
<evidence type="ECO:0000256" key="1">
    <source>
        <dbReference type="ARBA" id="ARBA00004651"/>
    </source>
</evidence>
<dbReference type="RefSeq" id="WP_212826584.1">
    <property type="nucleotide sequence ID" value="NZ_AP023359.1"/>
</dbReference>
<dbReference type="InterPro" id="IPR025966">
    <property type="entry name" value="OppC_N"/>
</dbReference>
<dbReference type="PANTHER" id="PTHR43386:SF1">
    <property type="entry name" value="D,D-DIPEPTIDE TRANSPORT SYSTEM PERMEASE PROTEIN DDPC-RELATED"/>
    <property type="match status" value="1"/>
</dbReference>
<evidence type="ECO:0000256" key="2">
    <source>
        <dbReference type="ARBA" id="ARBA00022448"/>
    </source>
</evidence>
<accession>A0A810N0R1</accession>
<dbReference type="SUPFAM" id="SSF161098">
    <property type="entry name" value="MetI-like"/>
    <property type="match status" value="1"/>
</dbReference>
<keyword evidence="5 7" id="KW-1133">Transmembrane helix</keyword>
<feature type="transmembrane region" description="Helical" evidence="7">
    <location>
        <begin position="52"/>
        <end position="73"/>
    </location>
</feature>
<dbReference type="InterPro" id="IPR050366">
    <property type="entry name" value="BP-dependent_transpt_permease"/>
</dbReference>
<evidence type="ECO:0000313" key="10">
    <source>
        <dbReference type="EMBL" id="BCJ66450.1"/>
    </source>
</evidence>
<feature type="transmembrane region" description="Helical" evidence="7">
    <location>
        <begin position="129"/>
        <end position="153"/>
    </location>
</feature>
<dbReference type="PANTHER" id="PTHR43386">
    <property type="entry name" value="OLIGOPEPTIDE TRANSPORT SYSTEM PERMEASE PROTEIN APPC"/>
    <property type="match status" value="1"/>
</dbReference>
<dbReference type="Gene3D" id="1.10.3720.10">
    <property type="entry name" value="MetI-like"/>
    <property type="match status" value="1"/>
</dbReference>
<evidence type="ECO:0000256" key="6">
    <source>
        <dbReference type="ARBA" id="ARBA00023136"/>
    </source>
</evidence>
<feature type="domain" description="ABC transmembrane type-1" evidence="9">
    <location>
        <begin position="125"/>
        <end position="327"/>
    </location>
</feature>
<sequence length="340" mass="37171">MSEQPVGLAKVAAEPDVGPPSDAPVGTAADRVAFVGRSPGQLAWRRLRRDKVAVVSGGMLVFFILVAVAAPLIERLYGKGPLDRFPERLDRNGFPLGYAGVDADHWLGIQPNIGRDIFIQLVYGLRTSLMVAFTAAVLTIALGILIGIFAGYVGGRLDAVVTWFVDLTMAFPFYIFCFAFIPVAVNQFYGVRDAEATWFRPVLLILIFVMFNWTYTARLVRGQVLSLRERDFVEAARASGAGLGHIMFRQLLPNLWAPILVTFSLNVPALITAEAALSFLGIGILEPTPDLGRLISESVHFVREVPTFTLVGGTTLFLLVLSFNLFGDALRDALDPKSDR</sequence>
<keyword evidence="2 7" id="KW-0813">Transport</keyword>
<name>A0A810N0R1_9ACTN</name>
<keyword evidence="11" id="KW-1185">Reference proteome</keyword>
<dbReference type="AlphaFoldDB" id="A0A810N0R1"/>
<evidence type="ECO:0000256" key="5">
    <source>
        <dbReference type="ARBA" id="ARBA00022989"/>
    </source>
</evidence>
<feature type="transmembrane region" description="Helical" evidence="7">
    <location>
        <begin position="305"/>
        <end position="327"/>
    </location>
</feature>
<protein>
    <submittedName>
        <fullName evidence="10">Peptide ABC transporter permease</fullName>
    </submittedName>
</protein>
<dbReference type="Pfam" id="PF00528">
    <property type="entry name" value="BPD_transp_1"/>
    <property type="match status" value="1"/>
</dbReference>
<proteinExistence type="inferred from homology"/>
<keyword evidence="3" id="KW-1003">Cell membrane</keyword>
<feature type="transmembrane region" description="Helical" evidence="7">
    <location>
        <begin position="255"/>
        <end position="285"/>
    </location>
</feature>
<evidence type="ECO:0000256" key="4">
    <source>
        <dbReference type="ARBA" id="ARBA00022692"/>
    </source>
</evidence>
<keyword evidence="4 7" id="KW-0812">Transmembrane</keyword>
<feature type="transmembrane region" description="Helical" evidence="7">
    <location>
        <begin position="160"/>
        <end position="181"/>
    </location>
</feature>
<dbReference type="InterPro" id="IPR000515">
    <property type="entry name" value="MetI-like"/>
</dbReference>
<feature type="transmembrane region" description="Helical" evidence="7">
    <location>
        <begin position="201"/>
        <end position="220"/>
    </location>
</feature>
<dbReference type="GO" id="GO:0005886">
    <property type="term" value="C:plasma membrane"/>
    <property type="evidence" value="ECO:0007669"/>
    <property type="project" value="UniProtKB-SubCell"/>
</dbReference>
<dbReference type="GO" id="GO:0055085">
    <property type="term" value="P:transmembrane transport"/>
    <property type="evidence" value="ECO:0007669"/>
    <property type="project" value="InterPro"/>
</dbReference>
<dbReference type="CDD" id="cd06261">
    <property type="entry name" value="TM_PBP2"/>
    <property type="match status" value="1"/>
</dbReference>
<dbReference type="EMBL" id="AP023359">
    <property type="protein sequence ID" value="BCJ66450.1"/>
    <property type="molecule type" value="Genomic_DNA"/>
</dbReference>
<dbReference type="Proteomes" id="UP000680866">
    <property type="component" value="Chromosome"/>
</dbReference>
<evidence type="ECO:0000256" key="7">
    <source>
        <dbReference type="RuleBase" id="RU363032"/>
    </source>
</evidence>
<keyword evidence="6 7" id="KW-0472">Membrane</keyword>
<gene>
    <name evidence="10" type="ORF">Prubr_34710</name>
</gene>
<dbReference type="Pfam" id="PF12911">
    <property type="entry name" value="OppC_N"/>
    <property type="match status" value="1"/>
</dbReference>
<comment type="similarity">
    <text evidence="7">Belongs to the binding-protein-dependent transport system permease family.</text>
</comment>
<reference evidence="10" key="1">
    <citation type="submission" date="2020-08" db="EMBL/GenBank/DDBJ databases">
        <title>Whole genome shotgun sequence of Polymorphospora rubra NBRC 101157.</title>
        <authorList>
            <person name="Komaki H."/>
            <person name="Tamura T."/>
        </authorList>
    </citation>
    <scope>NUCLEOTIDE SEQUENCE</scope>
    <source>
        <strain evidence="10">NBRC 101157</strain>
    </source>
</reference>
<organism evidence="10 11">
    <name type="scientific">Polymorphospora rubra</name>
    <dbReference type="NCBI Taxonomy" id="338584"/>
    <lineage>
        <taxon>Bacteria</taxon>
        <taxon>Bacillati</taxon>
        <taxon>Actinomycetota</taxon>
        <taxon>Actinomycetes</taxon>
        <taxon>Micromonosporales</taxon>
        <taxon>Micromonosporaceae</taxon>
        <taxon>Polymorphospora</taxon>
    </lineage>
</organism>